<dbReference type="GO" id="GO:0045037">
    <property type="term" value="P:protein import into chloroplast stroma"/>
    <property type="evidence" value="ECO:0007669"/>
    <property type="project" value="TreeGrafter"/>
</dbReference>
<reference evidence="1" key="1">
    <citation type="journal article" date="2023" name="Plant J.">
        <title>The genome of the king protea, Protea cynaroides.</title>
        <authorList>
            <person name="Chang J."/>
            <person name="Duong T.A."/>
            <person name="Schoeman C."/>
            <person name="Ma X."/>
            <person name="Roodt D."/>
            <person name="Barker N."/>
            <person name="Li Z."/>
            <person name="Van de Peer Y."/>
            <person name="Mizrachi E."/>
        </authorList>
    </citation>
    <scope>NUCLEOTIDE SEQUENCE</scope>
    <source>
        <tissue evidence="1">Young leaves</tissue>
    </source>
</reference>
<dbReference type="PANTHER" id="PTHR34935">
    <property type="entry name" value="PROTEIN TIC110, CHLOROPLASTIC"/>
    <property type="match status" value="1"/>
</dbReference>
<dbReference type="GO" id="GO:0061927">
    <property type="term" value="C:TOC-TIC supercomplex I"/>
    <property type="evidence" value="ECO:0007669"/>
    <property type="project" value="TreeGrafter"/>
</dbReference>
<sequence length="178" mass="19825">MTVARWLLAKKVDSVQHLGCDELVADIKGESADTAPQESVEEELEAKLRKPGQTEIITSKDDLPERDSFGRYMTKMLFWPDGEVTYMPFGGRFTTKKTMDGIFSSGTGEFDEKAEGGVHELALRRLSDSVIQVVSRNLKGEVSSLNDDMLACDKVVLAEPEALADLFVKTWFSERNSN</sequence>
<organism evidence="1 2">
    <name type="scientific">Protea cynaroides</name>
    <dbReference type="NCBI Taxonomy" id="273540"/>
    <lineage>
        <taxon>Eukaryota</taxon>
        <taxon>Viridiplantae</taxon>
        <taxon>Streptophyta</taxon>
        <taxon>Embryophyta</taxon>
        <taxon>Tracheophyta</taxon>
        <taxon>Spermatophyta</taxon>
        <taxon>Magnoliopsida</taxon>
        <taxon>Proteales</taxon>
        <taxon>Proteaceae</taxon>
        <taxon>Protea</taxon>
    </lineage>
</organism>
<keyword evidence="2" id="KW-1185">Reference proteome</keyword>
<dbReference type="Proteomes" id="UP001141806">
    <property type="component" value="Unassembled WGS sequence"/>
</dbReference>
<evidence type="ECO:0000313" key="2">
    <source>
        <dbReference type="Proteomes" id="UP001141806"/>
    </source>
</evidence>
<dbReference type="EMBL" id="JAMYWD010000008">
    <property type="protein sequence ID" value="KAJ4964014.1"/>
    <property type="molecule type" value="Genomic_DNA"/>
</dbReference>
<dbReference type="AlphaFoldDB" id="A0A9Q0HHX7"/>
<dbReference type="PANTHER" id="PTHR34935:SF3">
    <property type="entry name" value="PROTEIN TIC110, CHLOROPLASTIC"/>
    <property type="match status" value="1"/>
</dbReference>
<protein>
    <submittedName>
        <fullName evidence="1">Uncharacterized protein</fullName>
    </submittedName>
</protein>
<evidence type="ECO:0000313" key="1">
    <source>
        <dbReference type="EMBL" id="KAJ4964014.1"/>
    </source>
</evidence>
<proteinExistence type="predicted"/>
<accession>A0A9Q0HHX7</accession>
<dbReference type="InterPro" id="IPR031610">
    <property type="entry name" value="TIC110"/>
</dbReference>
<gene>
    <name evidence="1" type="ORF">NE237_023953</name>
</gene>
<name>A0A9Q0HHX7_9MAGN</name>
<comment type="caution">
    <text evidence="1">The sequence shown here is derived from an EMBL/GenBank/DDBJ whole genome shotgun (WGS) entry which is preliminary data.</text>
</comment>